<keyword evidence="6 9" id="KW-0560">Oxidoreductase</keyword>
<gene>
    <name evidence="14" type="ORF">ATTO_00630</name>
</gene>
<dbReference type="Pfam" id="PF01855">
    <property type="entry name" value="POR_N"/>
    <property type="match status" value="1"/>
</dbReference>
<dbReference type="InterPro" id="IPR011766">
    <property type="entry name" value="TPP_enzyme_TPP-bd"/>
</dbReference>
<feature type="site" description="Important for catalytic activity" evidence="11">
    <location>
        <position position="64"/>
    </location>
</feature>
<evidence type="ECO:0000256" key="11">
    <source>
        <dbReference type="PIRSR" id="PIRSR000159-2"/>
    </source>
</evidence>
<dbReference type="InterPro" id="IPR019456">
    <property type="entry name" value="Pyrv-flavodox_OxRtase_EKR"/>
</dbReference>
<dbReference type="SUPFAM" id="SSF54862">
    <property type="entry name" value="4Fe-4S ferredoxins"/>
    <property type="match status" value="1"/>
</dbReference>
<feature type="binding site" evidence="12">
    <location>
        <position position="759"/>
    </location>
    <ligand>
        <name>[4Fe-4S] cluster</name>
        <dbReference type="ChEBI" id="CHEBI:49883"/>
        <label>2</label>
    </ligand>
</feature>
<dbReference type="Gene3D" id="3.30.70.20">
    <property type="match status" value="1"/>
</dbReference>
<dbReference type="Proteomes" id="UP001431186">
    <property type="component" value="Chromosome"/>
</dbReference>
<sequence>MARKFKSMDGNEAAAWVSYAFTEVASIYPITPSSPMADHVDQWAAQGLKNIFGTPVKIQEMESEAGAAGAVHGSLGAGALTTSYTASQGLLLMIPNMYKMAGEGLPNVLHVSARTVATQALNIFGDHSDVMACRQTGYAMLAEGNVQEVMDLAPVAHLAAIEGSVPFLNFFDGFRTSHEIQKVATWDFEDLKDMVDMDAVQAFRDHALNPEHPTARGSHENGDIFFQHREACNSAYNALPQIVQGYMDKINEKLGTSYHLFDYYGAADADRVVVCMGSFCDTLEEVIDYLNAHGEKVGLVKVRLYRPWSVEDFAAALPKTVKKIAVLDRTKEPGSIGEPLYQDVITSLVEAGITEIPVIGGRYGLGSKDEPPAAAFAVYEELKKDEPKREFTIGIEDDVTFLSLPMDPDAPNTAAPGTIECKFWGLGGDGTVGANKNSIKIIGDHTDKYVQAYFQYDSKKTGGVTVSHLRFGDSPIRAPYYVTKADFVACHNPSYIIKGFKMVRDVKPGGIFLVNSQWSDEEFAEHLPAEAKRYIAENNVNVYLIDAIDLAQKVGMGKRTNTVLQSAFFALADILPAEEALQYMKDAATKSYSKKGDAVVAANHKAIDAGATAFHKFEVPADWANATEVVEDETLRGRDAIVEQVQKIMNPINRMDGDSLPVSAFAKNADGAWELGASAYEKRGTAVMVPRWDPEKCIQCNNCAYVCPHAAIRPIVMDAEEQANAPEAMKTLELKVPKNTGYTFTVAVSPLDCMGCYNCLSACPKSTQEDGGALTMVSQAEEADQIPVWDYAVNDVTEKRELFSDKNTRGSQFSMPMLEFSGSCAGCAETSYARLVTQLFGDRMFISNATGCSSIWGNPAATSPFTCNAAGHGPAWNNSLFEDNAEHGLGLLIGYKAEQNRLAAQTEKLLEVEGLPEGLKEAATAWLENRDTTGISQQVSADYASALVKSDNPVAEDIAANKSYLSKKSFWIFGGDGWAYDIGFGGLDHVLASGENVNVFVFDTEVYSNTGGQASKASNLGQVAQFAASGKSIKKKPLAEMMMSYGYVYVAQVAMGANPSQLLKALAEAEAYDGPSLIIGYSPCEMHSIKKGGMLHCQEEQKRAVDCGYWNLFRFNPAAPAGKRFVLDSKAPKGGYQEFLENENRYASLRRFFPDRASELFAENEQAAMDRYEHLLKLQSMYDQADEPAEK</sequence>
<dbReference type="FunFam" id="3.40.50.970:FF:000012">
    <property type="entry name" value="Pyruvate:ferredoxin (Flavodoxin) oxidoreductase"/>
    <property type="match status" value="1"/>
</dbReference>
<dbReference type="GO" id="GO:0022900">
    <property type="term" value="P:electron transport chain"/>
    <property type="evidence" value="ECO:0007669"/>
    <property type="project" value="InterPro"/>
</dbReference>
<dbReference type="InterPro" id="IPR017900">
    <property type="entry name" value="4Fe4S_Fe_S_CS"/>
</dbReference>
<dbReference type="Pfam" id="PF12838">
    <property type="entry name" value="Fer4_7"/>
    <property type="match status" value="1"/>
</dbReference>
<feature type="binding site" evidence="12">
    <location>
        <position position="700"/>
    </location>
    <ligand>
        <name>[4Fe-4S] cluster</name>
        <dbReference type="ChEBI" id="CHEBI:49883"/>
        <label>1</label>
    </ligand>
</feature>
<feature type="site" description="Important for catalytic activity" evidence="11">
    <location>
        <position position="114"/>
    </location>
</feature>
<keyword evidence="14" id="KW-0670">Pyruvate</keyword>
<dbReference type="InterPro" id="IPR002880">
    <property type="entry name" value="Pyrv_Fd/Flavodoxin_OxRdtase_N"/>
</dbReference>
<dbReference type="PROSITE" id="PS51379">
    <property type="entry name" value="4FE4S_FER_2"/>
    <property type="match status" value="2"/>
</dbReference>
<feature type="binding site" evidence="10">
    <location>
        <begin position="975"/>
        <end position="978"/>
    </location>
    <ligand>
        <name>thiamine diphosphate</name>
        <dbReference type="ChEBI" id="CHEBI:58937"/>
    </ligand>
</feature>
<evidence type="ECO:0000256" key="10">
    <source>
        <dbReference type="PIRSR" id="PIRSR000159-1"/>
    </source>
</evidence>
<evidence type="ECO:0000256" key="4">
    <source>
        <dbReference type="ARBA" id="ARBA00022723"/>
    </source>
</evidence>
<dbReference type="CDD" id="cd03377">
    <property type="entry name" value="TPP_PFOR_PNO"/>
    <property type="match status" value="1"/>
</dbReference>
<feature type="binding site" evidence="12">
    <location>
        <position position="1084"/>
    </location>
    <ligand>
        <name>[4Fe-4S] cluster</name>
        <dbReference type="ChEBI" id="CHEBI:49883"/>
        <label>3</label>
    </ligand>
</feature>
<dbReference type="InterPro" id="IPR002869">
    <property type="entry name" value="Pyrv_flavodox_OxRed_cen"/>
</dbReference>
<feature type="binding site" evidence="12">
    <location>
        <position position="697"/>
    </location>
    <ligand>
        <name>[4Fe-4S] cluster</name>
        <dbReference type="ChEBI" id="CHEBI:49883"/>
        <label>1</label>
    </ligand>
</feature>
<dbReference type="Gene3D" id="3.40.920.10">
    <property type="entry name" value="Pyruvate-ferredoxin oxidoreductase, PFOR, domain III"/>
    <property type="match status" value="1"/>
</dbReference>
<keyword evidence="4 12" id="KW-0479">Metal-binding</keyword>
<dbReference type="InterPro" id="IPR037112">
    <property type="entry name" value="Pyrv-flavodox_OxR_EKR_sf"/>
</dbReference>
<name>A0AAU9CGS8_9ACTN</name>
<feature type="binding site" evidence="12">
    <location>
        <position position="852"/>
    </location>
    <ligand>
        <name>[4Fe-4S] cluster</name>
        <dbReference type="ChEBI" id="CHEBI:49883"/>
        <label>3</label>
    </ligand>
</feature>
<dbReference type="InterPro" id="IPR019752">
    <property type="entry name" value="Pyrv/ketoisovalerate_OxRed_cat"/>
</dbReference>
<feature type="site" description="Important for catalytic activity" evidence="11">
    <location>
        <position position="31"/>
    </location>
</feature>
<evidence type="ECO:0000256" key="2">
    <source>
        <dbReference type="ARBA" id="ARBA00022448"/>
    </source>
</evidence>
<evidence type="ECO:0000256" key="8">
    <source>
        <dbReference type="ARBA" id="ARBA00023014"/>
    </source>
</evidence>
<evidence type="ECO:0000256" key="9">
    <source>
        <dbReference type="PIRNR" id="PIRNR000159"/>
    </source>
</evidence>
<dbReference type="SUPFAM" id="SSF53323">
    <property type="entry name" value="Pyruvate-ferredoxin oxidoreductase, PFOR, domain III"/>
    <property type="match status" value="1"/>
</dbReference>
<keyword evidence="5 9" id="KW-0249">Electron transport</keyword>
<feature type="binding site" evidence="10">
    <location>
        <position position="114"/>
    </location>
    <ligand>
        <name>pyruvate</name>
        <dbReference type="ChEBI" id="CHEBI:15361"/>
    </ligand>
</feature>
<dbReference type="PROSITE" id="PS00198">
    <property type="entry name" value="4FE4S_FER_1"/>
    <property type="match status" value="2"/>
</dbReference>
<dbReference type="PANTHER" id="PTHR32154">
    <property type="entry name" value="PYRUVATE-FLAVODOXIN OXIDOREDUCTASE-RELATED"/>
    <property type="match status" value="1"/>
</dbReference>
<feature type="binding site" evidence="12">
    <location>
        <position position="753"/>
    </location>
    <ligand>
        <name>[4Fe-4S] cluster</name>
        <dbReference type="ChEBI" id="CHEBI:49883"/>
        <label>2</label>
    </ligand>
</feature>
<keyword evidence="2 9" id="KW-0813">Transport</keyword>
<evidence type="ECO:0000256" key="6">
    <source>
        <dbReference type="ARBA" id="ARBA00023002"/>
    </source>
</evidence>
<dbReference type="InterPro" id="IPR009014">
    <property type="entry name" value="Transketo_C/PFOR_II"/>
</dbReference>
<dbReference type="GO" id="GO:0051539">
    <property type="term" value="F:4 iron, 4 sulfur cluster binding"/>
    <property type="evidence" value="ECO:0007669"/>
    <property type="project" value="UniProtKB-KW"/>
</dbReference>
<evidence type="ECO:0000256" key="3">
    <source>
        <dbReference type="ARBA" id="ARBA00022485"/>
    </source>
</evidence>
<dbReference type="PANTHER" id="PTHR32154:SF0">
    <property type="entry name" value="PYRUVATE-FLAVODOXIN OXIDOREDUCTASE-RELATED"/>
    <property type="match status" value="1"/>
</dbReference>
<dbReference type="GO" id="GO:0030976">
    <property type="term" value="F:thiamine pyrophosphate binding"/>
    <property type="evidence" value="ECO:0007669"/>
    <property type="project" value="InterPro"/>
</dbReference>
<dbReference type="PIRSF" id="PIRSF000159">
    <property type="entry name" value="NifJ"/>
    <property type="match status" value="1"/>
</dbReference>
<dbReference type="RefSeq" id="WP_265591786.1">
    <property type="nucleotide sequence ID" value="NZ_AP025285.1"/>
</dbReference>
<dbReference type="AlphaFoldDB" id="A0AAU9CGS8"/>
<evidence type="ECO:0000313" key="15">
    <source>
        <dbReference type="Proteomes" id="UP001431186"/>
    </source>
</evidence>
<dbReference type="InterPro" id="IPR011895">
    <property type="entry name" value="Pyrv_flavodox_OxRed"/>
</dbReference>
<evidence type="ECO:0000259" key="13">
    <source>
        <dbReference type="PROSITE" id="PS51379"/>
    </source>
</evidence>
<comment type="cofactor">
    <cofactor evidence="12">
        <name>[4Fe-4S] cluster</name>
        <dbReference type="ChEBI" id="CHEBI:49883"/>
    </cofactor>
    <text evidence="12">Binds 3 [4Fe-4S] clusters per subunit.</text>
</comment>
<dbReference type="GO" id="GO:0016903">
    <property type="term" value="F:oxidoreductase activity, acting on the aldehyde or oxo group of donors"/>
    <property type="evidence" value="ECO:0007669"/>
    <property type="project" value="InterPro"/>
</dbReference>
<accession>A0AAU9CGS8</accession>
<dbReference type="FunFam" id="3.40.50.970:FF:000041">
    <property type="entry name" value="Pyruvate:ferredoxin (Flavodoxin) oxidoreductase"/>
    <property type="match status" value="1"/>
</dbReference>
<dbReference type="Pfam" id="PF10371">
    <property type="entry name" value="EKR"/>
    <property type="match status" value="1"/>
</dbReference>
<keyword evidence="8 12" id="KW-0411">Iron-sulfur</keyword>
<dbReference type="Gene3D" id="3.40.50.970">
    <property type="match status" value="2"/>
</dbReference>
<dbReference type="NCBIfam" id="TIGR02176">
    <property type="entry name" value="pyruv_ox_red"/>
    <property type="match status" value="1"/>
</dbReference>
<dbReference type="InterPro" id="IPR050722">
    <property type="entry name" value="Pyruvate:ferred/Flavod_OxRd"/>
</dbReference>
<feature type="binding site" evidence="10">
    <location>
        <position position="829"/>
    </location>
    <ligand>
        <name>thiamine diphosphate</name>
        <dbReference type="ChEBI" id="CHEBI:58937"/>
    </ligand>
</feature>
<dbReference type="EMBL" id="AP025285">
    <property type="protein sequence ID" value="BDC90191.1"/>
    <property type="molecule type" value="Genomic_DNA"/>
</dbReference>
<comment type="similarity">
    <text evidence="1 9">Belongs to the pyruvate:ferredoxin/flavodoxin oxidoreductase family.</text>
</comment>
<feature type="domain" description="4Fe-4S ferredoxin-type" evidence="13">
    <location>
        <begin position="688"/>
        <end position="717"/>
    </location>
</feature>
<keyword evidence="7 12" id="KW-0408">Iron</keyword>
<dbReference type="SUPFAM" id="SSF52518">
    <property type="entry name" value="Thiamin diphosphate-binding fold (THDP-binding)"/>
    <property type="match status" value="2"/>
</dbReference>
<evidence type="ECO:0000256" key="12">
    <source>
        <dbReference type="PIRSR" id="PIRSR000159-50"/>
    </source>
</evidence>
<dbReference type="InterPro" id="IPR029061">
    <property type="entry name" value="THDP-binding"/>
</dbReference>
<proteinExistence type="inferred from homology"/>
<feature type="binding site" evidence="10">
    <location>
        <position position="852"/>
    </location>
    <ligand>
        <name>thiamine diphosphate</name>
        <dbReference type="ChEBI" id="CHEBI:58937"/>
    </ligand>
</feature>
<feature type="binding site" evidence="12">
    <location>
        <position position="703"/>
    </location>
    <ligand>
        <name>[4Fe-4S] cluster</name>
        <dbReference type="ChEBI" id="CHEBI:49883"/>
        <label>1</label>
    </ligand>
</feature>
<dbReference type="FunFam" id="3.40.920.10:FF:000001">
    <property type="entry name" value="Pyruvate:ferredoxin (Flavodoxin) oxidoreductase"/>
    <property type="match status" value="1"/>
</dbReference>
<dbReference type="FunFam" id="3.40.50.920:FF:000007">
    <property type="entry name" value="Pyruvate:ferredoxin (Flavodoxin) oxidoreductase"/>
    <property type="match status" value="1"/>
</dbReference>
<dbReference type="Pfam" id="PF01558">
    <property type="entry name" value="POR"/>
    <property type="match status" value="1"/>
</dbReference>
<evidence type="ECO:0000256" key="5">
    <source>
        <dbReference type="ARBA" id="ARBA00022982"/>
    </source>
</evidence>
<dbReference type="KEGG" id="lcal:ATTO_00630"/>
<evidence type="ECO:0000256" key="1">
    <source>
        <dbReference type="ARBA" id="ARBA00009032"/>
    </source>
</evidence>
<feature type="binding site" evidence="12">
    <location>
        <position position="756"/>
    </location>
    <ligand>
        <name>[4Fe-4S] cluster</name>
        <dbReference type="ChEBI" id="CHEBI:49883"/>
        <label>2</label>
    </ligand>
</feature>
<reference evidence="14" key="1">
    <citation type="submission" date="2021-11" db="EMBL/GenBank/DDBJ databases">
        <title>Complete genome sequence of Atopobiaceae bacterium TOC12.</title>
        <authorList>
            <person name="Morinaga K."/>
            <person name="Kusada H."/>
            <person name="Tamaki H."/>
        </authorList>
    </citation>
    <scope>NUCLEOTIDE SEQUENCE</scope>
    <source>
        <strain evidence="14">TOC12</strain>
    </source>
</reference>
<keyword evidence="3 12" id="KW-0004">4Fe-4S</keyword>
<dbReference type="Pfam" id="PF17147">
    <property type="entry name" value="PFOR_II"/>
    <property type="match status" value="1"/>
</dbReference>
<evidence type="ECO:0000313" key="14">
    <source>
        <dbReference type="EMBL" id="BDC90191.1"/>
    </source>
</evidence>
<feature type="binding site" evidence="12">
    <location>
        <position position="763"/>
    </location>
    <ligand>
        <name>[4Fe-4S] cluster</name>
        <dbReference type="ChEBI" id="CHEBI:49883"/>
        <label>1</label>
    </ligand>
</feature>
<dbReference type="InterPro" id="IPR017896">
    <property type="entry name" value="4Fe4S_Fe-S-bd"/>
</dbReference>
<feature type="binding site" evidence="10">
    <location>
        <position position="31"/>
    </location>
    <ligand>
        <name>pyruvate</name>
        <dbReference type="ChEBI" id="CHEBI:15361"/>
    </ligand>
</feature>
<dbReference type="Pfam" id="PF02775">
    <property type="entry name" value="TPP_enzyme_C"/>
    <property type="match status" value="1"/>
</dbReference>
<dbReference type="Gene3D" id="3.40.50.920">
    <property type="match status" value="1"/>
</dbReference>
<feature type="binding site" evidence="12">
    <location>
        <position position="707"/>
    </location>
    <ligand>
        <name>[4Fe-4S] cluster</name>
        <dbReference type="ChEBI" id="CHEBI:49883"/>
        <label>2</label>
    </ligand>
</feature>
<evidence type="ECO:0000256" key="7">
    <source>
        <dbReference type="ARBA" id="ARBA00023004"/>
    </source>
</evidence>
<dbReference type="GO" id="GO:0006979">
    <property type="term" value="P:response to oxidative stress"/>
    <property type="evidence" value="ECO:0007669"/>
    <property type="project" value="TreeGrafter"/>
</dbReference>
<feature type="binding site" evidence="10">
    <location>
        <begin position="1004"/>
        <end position="1009"/>
    </location>
    <ligand>
        <name>thiamine diphosphate</name>
        <dbReference type="ChEBI" id="CHEBI:58937"/>
    </ligand>
</feature>
<dbReference type="GO" id="GO:0005506">
    <property type="term" value="F:iron ion binding"/>
    <property type="evidence" value="ECO:0007669"/>
    <property type="project" value="InterPro"/>
</dbReference>
<protein>
    <submittedName>
        <fullName evidence="14">Pyruvate-flavodoxin oxidoreductase</fullName>
    </submittedName>
</protein>
<dbReference type="SMART" id="SM00890">
    <property type="entry name" value="EKR"/>
    <property type="match status" value="1"/>
</dbReference>
<keyword evidence="15" id="KW-1185">Reference proteome</keyword>
<feature type="site" description="Important for catalytic activity" evidence="11">
    <location>
        <position position="1009"/>
    </location>
</feature>
<feature type="binding site" evidence="10">
    <location>
        <position position="64"/>
    </location>
    <ligand>
        <name>thiamine diphosphate</name>
        <dbReference type="ChEBI" id="CHEBI:58937"/>
    </ligand>
</feature>
<organism evidence="14 15">
    <name type="scientific">Leptogranulimonas caecicola</name>
    <dbReference type="NCBI Taxonomy" id="2894156"/>
    <lineage>
        <taxon>Bacteria</taxon>
        <taxon>Bacillati</taxon>
        <taxon>Actinomycetota</taxon>
        <taxon>Coriobacteriia</taxon>
        <taxon>Coriobacteriales</taxon>
        <taxon>Kribbibacteriaceae</taxon>
        <taxon>Leptogranulimonas</taxon>
    </lineage>
</organism>
<dbReference type="InterPro" id="IPR033412">
    <property type="entry name" value="PFOR_II"/>
</dbReference>
<feature type="binding site" evidence="12">
    <location>
        <position position="824"/>
    </location>
    <ligand>
        <name>[4Fe-4S] cluster</name>
        <dbReference type="ChEBI" id="CHEBI:49883"/>
        <label>3</label>
    </ligand>
</feature>
<dbReference type="Gene3D" id="4.10.780.10">
    <property type="entry name" value="Pyruvate-flavodoxin oxidoreductase, EKR domain"/>
    <property type="match status" value="1"/>
</dbReference>
<dbReference type="GO" id="GO:0000287">
    <property type="term" value="F:magnesium ion binding"/>
    <property type="evidence" value="ECO:0007669"/>
    <property type="project" value="UniProtKB-ARBA"/>
</dbReference>
<feature type="domain" description="4Fe-4S ferredoxin-type" evidence="13">
    <location>
        <begin position="744"/>
        <end position="773"/>
    </location>
</feature>
<dbReference type="CDD" id="cd07034">
    <property type="entry name" value="TPP_PYR_PFOR_IOR-alpha_like"/>
    <property type="match status" value="1"/>
</dbReference>
<dbReference type="SUPFAM" id="SSF52922">
    <property type="entry name" value="TK C-terminal domain-like"/>
    <property type="match status" value="1"/>
</dbReference>
<feature type="binding site" evidence="12">
    <location>
        <position position="827"/>
    </location>
    <ligand>
        <name>[4Fe-4S] cluster</name>
        <dbReference type="ChEBI" id="CHEBI:49883"/>
        <label>3</label>
    </ligand>
</feature>